<keyword evidence="1" id="KW-0732">Signal</keyword>
<name>A0A1G4VHP3_9FLAO</name>
<evidence type="ECO:0008006" key="4">
    <source>
        <dbReference type="Google" id="ProtNLM"/>
    </source>
</evidence>
<dbReference type="Proteomes" id="UP000182124">
    <property type="component" value="Unassembled WGS sequence"/>
</dbReference>
<protein>
    <recommendedName>
        <fullName evidence="4">Outer membrane protein beta-barrel domain-containing protein</fullName>
    </recommendedName>
</protein>
<proteinExistence type="predicted"/>
<accession>A0A1G4VHP3</accession>
<dbReference type="AlphaFoldDB" id="A0A1G4VHP3"/>
<gene>
    <name evidence="2" type="ORF">SAMN02927925_01088</name>
</gene>
<organism evidence="2 3">
    <name type="scientific">Flavobacterium saliperosum</name>
    <dbReference type="NCBI Taxonomy" id="329186"/>
    <lineage>
        <taxon>Bacteria</taxon>
        <taxon>Pseudomonadati</taxon>
        <taxon>Bacteroidota</taxon>
        <taxon>Flavobacteriia</taxon>
        <taxon>Flavobacteriales</taxon>
        <taxon>Flavobacteriaceae</taxon>
        <taxon>Flavobacterium</taxon>
    </lineage>
</organism>
<dbReference type="STRING" id="329186.SAMN02927925_01088"/>
<feature type="signal peptide" evidence="1">
    <location>
        <begin position="1"/>
        <end position="18"/>
    </location>
</feature>
<dbReference type="EMBL" id="FMTY01000002">
    <property type="protein sequence ID" value="SCX06959.1"/>
    <property type="molecule type" value="Genomic_DNA"/>
</dbReference>
<evidence type="ECO:0000256" key="1">
    <source>
        <dbReference type="SAM" id="SignalP"/>
    </source>
</evidence>
<dbReference type="RefSeq" id="WP_023576666.1">
    <property type="nucleotide sequence ID" value="NZ_CBCSBQ010000007.1"/>
</dbReference>
<sequence length="233" mass="26309">MKKYIFLFFLLFSTLNYAQESADEKTNKKRNVFFDISGGYGGRIGETAGENDLERKHSQSQKSGFSYDVSLYFRLFDNKNSFIGFKYNAFNKKSVIDDAYVTAPNGQQGYGEFSDNVTISFYGISYMYSKPTASRDEFSFDVGLGYIGYKDKAVYLQDYKIKGASFGVYTSGSYYLRISDGFSLGPRVGLLLGTLSSVKIEGPNNYRDDVKLDDNMKESLSRIDLSIGARIKF</sequence>
<feature type="chain" id="PRO_5010328579" description="Outer membrane protein beta-barrel domain-containing protein" evidence="1">
    <location>
        <begin position="19"/>
        <end position="233"/>
    </location>
</feature>
<reference evidence="2 3" key="1">
    <citation type="submission" date="2016-10" db="EMBL/GenBank/DDBJ databases">
        <authorList>
            <person name="de Groot N.N."/>
        </authorList>
    </citation>
    <scope>NUCLEOTIDE SEQUENCE [LARGE SCALE GENOMIC DNA]</scope>
    <source>
        <strain evidence="2 3">CGMCC 1.3801</strain>
    </source>
</reference>
<evidence type="ECO:0000313" key="2">
    <source>
        <dbReference type="EMBL" id="SCX06959.1"/>
    </source>
</evidence>
<dbReference type="eggNOG" id="COG2067">
    <property type="taxonomic scope" value="Bacteria"/>
</dbReference>
<evidence type="ECO:0000313" key="3">
    <source>
        <dbReference type="Proteomes" id="UP000182124"/>
    </source>
</evidence>